<dbReference type="GO" id="GO:0050660">
    <property type="term" value="F:flavin adenine dinucleotide binding"/>
    <property type="evidence" value="ECO:0007669"/>
    <property type="project" value="InterPro"/>
</dbReference>
<dbReference type="InterPro" id="IPR036188">
    <property type="entry name" value="FAD/NAD-bd_sf"/>
</dbReference>
<name>A0A2K9LRS9_9GAMM</name>
<dbReference type="OrthoDB" id="9766402at2"/>
<dbReference type="Pfam" id="PF00743">
    <property type="entry name" value="FMO-like"/>
    <property type="match status" value="1"/>
</dbReference>
<evidence type="ECO:0000256" key="1">
    <source>
        <dbReference type="ARBA" id="ARBA00022630"/>
    </source>
</evidence>
<dbReference type="InterPro" id="IPR020946">
    <property type="entry name" value="Flavin_mOase-like"/>
</dbReference>
<dbReference type="EMBL" id="CP022684">
    <property type="protein sequence ID" value="AUM13534.1"/>
    <property type="molecule type" value="Genomic_DNA"/>
</dbReference>
<dbReference type="Gene3D" id="3.50.50.60">
    <property type="entry name" value="FAD/NAD(P)-binding domain"/>
    <property type="match status" value="2"/>
</dbReference>
<accession>A0A2K9LRS9</accession>
<dbReference type="KEGG" id="kak:Kalk_14370"/>
<dbReference type="Proteomes" id="UP000235116">
    <property type="component" value="Chromosome"/>
</dbReference>
<keyword evidence="2" id="KW-0274">FAD</keyword>
<organism evidence="4 5">
    <name type="scientific">Ketobacter alkanivorans</name>
    <dbReference type="NCBI Taxonomy" id="1917421"/>
    <lineage>
        <taxon>Bacteria</taxon>
        <taxon>Pseudomonadati</taxon>
        <taxon>Pseudomonadota</taxon>
        <taxon>Gammaproteobacteria</taxon>
        <taxon>Pseudomonadales</taxon>
        <taxon>Ketobacteraceae</taxon>
        <taxon>Ketobacter</taxon>
    </lineage>
</organism>
<dbReference type="GO" id="GO:0004499">
    <property type="term" value="F:N,N-dimethylaniline monooxygenase activity"/>
    <property type="evidence" value="ECO:0007669"/>
    <property type="project" value="InterPro"/>
</dbReference>
<dbReference type="PANTHER" id="PTHR42877:SF4">
    <property type="entry name" value="FAD_NAD(P)-BINDING DOMAIN-CONTAINING PROTEIN-RELATED"/>
    <property type="match status" value="1"/>
</dbReference>
<proteinExistence type="predicted"/>
<keyword evidence="4" id="KW-0503">Monooxygenase</keyword>
<evidence type="ECO:0000313" key="5">
    <source>
        <dbReference type="Proteomes" id="UP000235116"/>
    </source>
</evidence>
<dbReference type="GO" id="GO:0050661">
    <property type="term" value="F:NADP binding"/>
    <property type="evidence" value="ECO:0007669"/>
    <property type="project" value="InterPro"/>
</dbReference>
<evidence type="ECO:0000256" key="3">
    <source>
        <dbReference type="ARBA" id="ARBA00023002"/>
    </source>
</evidence>
<sequence>MSKQSIEHHKVAIVGSGFSGLGMAIRLKQKGENDFIVFEKEAGVGGTWRVNHYPGCACDVPSHLYSFSFAPNPNWSRMFAPQPEIKKYLEYCADKFGVMPHIKLNNAVAGARWDEAQQLWIIKDQSGKQYSANMLVAGAGGLSVPAYPNIPGLERFEGKAFHSQDWDHNYDLSGKRVAVIGTGASAIQFVPEVQKQAAKLELYQRTPPWILSKPDRAMTFAEKLLFKRFPTAQRALRDGIYWSLESRVVGMLINPRLMTIAKRWALNHIRNQISDPVLREKVTPDYTIGCKRILMSDNYYPALDQPNVDVITTGIKEVKANSIVTVDGEEREVDAIIYGTGFRATDPVPKGLFFGRNGVDLVDTWPEGPEAYKGTTISGFPNFFMLMGPNTGLGHNSMVFMIESQVNYVMSAMDFMERKRVKQIDVAPSAQSAYNHRIQNKLKGSVWNDGGCQSWYLHPVSGKNVTLWPGFTWQFRQQTRHFDAGAYQLNGAEEQTTTQGTVGASA</sequence>
<dbReference type="RefSeq" id="WP_101894909.1">
    <property type="nucleotide sequence ID" value="NZ_CP022684.1"/>
</dbReference>
<protein>
    <submittedName>
        <fullName evidence="4">4-hydroxyacetophenone monooxygenase</fullName>
    </submittedName>
</protein>
<evidence type="ECO:0000313" key="4">
    <source>
        <dbReference type="EMBL" id="AUM13534.1"/>
    </source>
</evidence>
<dbReference type="SUPFAM" id="SSF51905">
    <property type="entry name" value="FAD/NAD(P)-binding domain"/>
    <property type="match status" value="2"/>
</dbReference>
<dbReference type="InterPro" id="IPR051209">
    <property type="entry name" value="FAD-bind_Monooxygenase_sf"/>
</dbReference>
<dbReference type="AlphaFoldDB" id="A0A2K9LRS9"/>
<dbReference type="PANTHER" id="PTHR42877">
    <property type="entry name" value="L-ORNITHINE N(5)-MONOOXYGENASE-RELATED"/>
    <property type="match status" value="1"/>
</dbReference>
<evidence type="ECO:0000256" key="2">
    <source>
        <dbReference type="ARBA" id="ARBA00022827"/>
    </source>
</evidence>
<reference evidence="5" key="1">
    <citation type="submission" date="2017-08" db="EMBL/GenBank/DDBJ databases">
        <title>Direct submision.</title>
        <authorList>
            <person name="Kim S.-J."/>
            <person name="Rhee S.-K."/>
        </authorList>
    </citation>
    <scope>NUCLEOTIDE SEQUENCE [LARGE SCALE GENOMIC DNA]</scope>
    <source>
        <strain evidence="5">GI5</strain>
    </source>
</reference>
<keyword evidence="3" id="KW-0560">Oxidoreductase</keyword>
<keyword evidence="5" id="KW-1185">Reference proteome</keyword>
<gene>
    <name evidence="4" type="ORF">Kalk_14370</name>
</gene>
<keyword evidence="1" id="KW-0285">Flavoprotein</keyword>